<dbReference type="CDD" id="cd00167">
    <property type="entry name" value="SANT"/>
    <property type="match status" value="2"/>
</dbReference>
<dbReference type="InterPro" id="IPR001005">
    <property type="entry name" value="SANT/Myb"/>
</dbReference>
<evidence type="ECO:0000256" key="3">
    <source>
        <dbReference type="ARBA" id="ARBA00022833"/>
    </source>
</evidence>
<dbReference type="InterPro" id="IPR017884">
    <property type="entry name" value="SANT_dom"/>
</dbReference>
<dbReference type="InterPro" id="IPR017930">
    <property type="entry name" value="Myb_dom"/>
</dbReference>
<accession>A0A1D1XWG5</accession>
<feature type="compositionally biased region" description="Basic and acidic residues" evidence="7">
    <location>
        <begin position="85"/>
        <end position="94"/>
    </location>
</feature>
<dbReference type="SMART" id="SM00717">
    <property type="entry name" value="SANT"/>
    <property type="match status" value="2"/>
</dbReference>
<evidence type="ECO:0000313" key="10">
    <source>
        <dbReference type="EMBL" id="JAT46714.1"/>
    </source>
</evidence>
<protein>
    <submittedName>
        <fullName evidence="10">Nuclear receptor corepressor 1</fullName>
    </submittedName>
</protein>
<keyword evidence="1" id="KW-0479">Metal-binding</keyword>
<keyword evidence="10" id="KW-0675">Receptor</keyword>
<feature type="compositionally biased region" description="Basic and acidic residues" evidence="7">
    <location>
        <begin position="209"/>
        <end position="218"/>
    </location>
</feature>
<evidence type="ECO:0000256" key="6">
    <source>
        <dbReference type="SAM" id="Coils"/>
    </source>
</evidence>
<dbReference type="PANTHER" id="PTHR47340:SF1">
    <property type="entry name" value="DUPLICATED HOMEODOMAIN-LIKE SUPERFAMILY PROTEIN"/>
    <property type="match status" value="1"/>
</dbReference>
<feature type="region of interest" description="Disordered" evidence="7">
    <location>
        <begin position="1"/>
        <end position="246"/>
    </location>
</feature>
<keyword evidence="4" id="KW-0238">DNA-binding</keyword>
<feature type="domain" description="HTH myb-type" evidence="9">
    <location>
        <begin position="759"/>
        <end position="806"/>
    </location>
</feature>
<evidence type="ECO:0000256" key="5">
    <source>
        <dbReference type="ARBA" id="ARBA00023242"/>
    </source>
</evidence>
<keyword evidence="3" id="KW-0862">Zinc</keyword>
<dbReference type="GO" id="GO:0008270">
    <property type="term" value="F:zinc ion binding"/>
    <property type="evidence" value="ECO:0007669"/>
    <property type="project" value="UniProtKB-KW"/>
</dbReference>
<evidence type="ECO:0000256" key="2">
    <source>
        <dbReference type="ARBA" id="ARBA00022771"/>
    </source>
</evidence>
<organism evidence="10">
    <name type="scientific">Anthurium amnicola</name>
    <dbReference type="NCBI Taxonomy" id="1678845"/>
    <lineage>
        <taxon>Eukaryota</taxon>
        <taxon>Viridiplantae</taxon>
        <taxon>Streptophyta</taxon>
        <taxon>Embryophyta</taxon>
        <taxon>Tracheophyta</taxon>
        <taxon>Spermatophyta</taxon>
        <taxon>Magnoliopsida</taxon>
        <taxon>Liliopsida</taxon>
        <taxon>Araceae</taxon>
        <taxon>Pothoideae</taxon>
        <taxon>Potheae</taxon>
        <taxon>Anthurium</taxon>
    </lineage>
</organism>
<evidence type="ECO:0000259" key="8">
    <source>
        <dbReference type="PROSITE" id="PS51293"/>
    </source>
</evidence>
<dbReference type="Pfam" id="PF00249">
    <property type="entry name" value="Myb_DNA-binding"/>
    <property type="match status" value="2"/>
</dbReference>
<dbReference type="SUPFAM" id="SSF46689">
    <property type="entry name" value="Homeodomain-like"/>
    <property type="match status" value="2"/>
</dbReference>
<dbReference type="GO" id="GO:0005634">
    <property type="term" value="C:nucleus"/>
    <property type="evidence" value="ECO:0007669"/>
    <property type="project" value="UniProtKB-ARBA"/>
</dbReference>
<dbReference type="FunFam" id="1.10.10.60:FF:000012">
    <property type="entry name" value="Metastasis-associated 1 family, member 3"/>
    <property type="match status" value="1"/>
</dbReference>
<dbReference type="PROSITE" id="PS51293">
    <property type="entry name" value="SANT"/>
    <property type="match status" value="2"/>
</dbReference>
<evidence type="ECO:0000256" key="1">
    <source>
        <dbReference type="ARBA" id="ARBA00022723"/>
    </source>
</evidence>
<feature type="domain" description="SANT" evidence="8">
    <location>
        <begin position="963"/>
        <end position="1014"/>
    </location>
</feature>
<keyword evidence="2" id="KW-0863">Zinc-finger</keyword>
<sequence length="1633" mass="178485">MPPEPSPWDRRDFVFREKKHDRGAPYSDALGGGGGGGSSSSTPRWREPCHAAREFPTPSPRRPPSGYYRHGGSGSGHHNLFPDEPCTRSEDDGFRTYQSGRHGGSSNRAGNSRDGGAYFRRSSWDSGDLPRQRHESVASQRSVADPLSHPSSHLIPFEDQHDKTGGGLDDGSRTGHKHDRDLNHSLGSLQWKPLKWNRSSSFSSSSKVVRSESDEGRLEVVLPPGKETPVESPAASPVPLDEGLPRKKQRLGWGQGLAKYEKQKFEGTDDGAGKNLLPQFGNSTKSSLSDASPKLVALPGSASPATPASAACSSSHGGEDKYFTKVANTDASITPSNSPSHDSQHCLENFSINSEHLDHSSLSDISSVLTDLLLPENACSIGSHFMRHTAMSKLLLLKDNILKQLEKTESEIDLFENELKKLNSECERNDASTLKMSSGYEGSDPCQRLSKMSVDYLLQSSGEHATANGPLCELIRAANDQGDSSLNAVESDSLDATLKGIEASDSVSLKAAVLETGSSALSDSDHLFPSISGNEQAAVCGVGSPPDVGTGSYDAYPAVNSALECCSLAAAIMALNRESAKRASEALDIPFRTISSQFQAVGSFDNLLDKQEDSRIRNKLAMHKRSLRFKERALAFKYRALQHMWKEDLRVLSMKKHRPKSQRRFELNFRSSQNGSQKNRSLRSRFVLSGSSTLVPTPEILDFTSKLLSDSQIKLYRNDLRMSALILDDREKKYSRFETNNGLIEDPCYFEKERSMINPWTPEEREIFMEMLALYGKDFTKIASFLGHKTTADCIEFYYKNHKSVSFEKVKKSLGLRKNHQVIPANSYLLTSGKKWKREMNAASLDVLGTASMIASQTDDNMRVQHKISGRSTFGSHDDIRIPHGTCAAFEMSGNVDILGQEQETSAADVLMGICGALSSEAMSSCVTTSFDHAEKMNYVAVDRRLASEVDEDICSDEGYGELDSVDWTDEEKSTFISALSSYGRDFARISLCLGTRSKEQCKIFFSKARKCLGLDSFLRGSLSDANIGKSDTDDACMFEIDSAICSTQSCSKMEVDFTHCTANDSSAVSGHSGDVLLQIDQETYKEQQEVGVSSQDKVKTMVEKLAPSLHDVTTVSPKKEENPCFTVVEGKAPMVDLRSNVSTQLDDPADIHTCRSREKAGNGLAEYPGKSISTDEVGRVDRMDSCASTQVLLNDSEKGLSGDCFRAEFETVVMPGPKTELHVKQQSEIHSQAEKITSSQFVSRTNANGSARLPADKVNACPVVFTSSYMQPLDLLPGLDEKPQFVLLEQKVNSSLMGSSFISQPLSVNFEDHSEAAAVNQSSFSFEDHGSKQQKSSSSTDIYQQYLTGKQFSACQSAPILIGYPLQSMNKKVMNGQAQTDSERSVLLRNCQKKSGSAQDSHGEHIDAQLMPCLLSGPKETEEQSVRTGDVKLFGQILSHPSPVQKPNSPARCNDHKPSNSSLASNLKLMNGHLDGTIPLSRAENCHQTRHEVSGRNYGIWGDHSIQRGLSAVSESGVFLAKCPGSSLSCYTVKDHPGSCGFVQQAYLQPLTLNRNRSDISLDLQKHNRLESVSGFQHQGRVSLGRTAGTNILVSKGCTGVSDPVAALKLHYAAQTGGLGSEEESWRADIGR</sequence>
<feature type="compositionally biased region" description="Basic and acidic residues" evidence="7">
    <location>
        <begin position="44"/>
        <end position="53"/>
    </location>
</feature>
<feature type="compositionally biased region" description="Basic and acidic residues" evidence="7">
    <location>
        <begin position="156"/>
        <end position="183"/>
    </location>
</feature>
<feature type="compositionally biased region" description="Low complexity" evidence="7">
    <location>
        <begin position="198"/>
        <end position="208"/>
    </location>
</feature>
<reference evidence="10" key="1">
    <citation type="submission" date="2015-07" db="EMBL/GenBank/DDBJ databases">
        <title>Transcriptome Assembly of Anthurium amnicola.</title>
        <authorList>
            <person name="Suzuki J."/>
        </authorList>
    </citation>
    <scope>NUCLEOTIDE SEQUENCE</scope>
</reference>
<dbReference type="PANTHER" id="PTHR47340">
    <property type="entry name" value="DUPLICATED HOMEODOMAIN-LIKE SUPERFAMILY PROTEIN"/>
    <property type="match status" value="1"/>
</dbReference>
<feature type="domain" description="SANT" evidence="8">
    <location>
        <begin position="755"/>
        <end position="806"/>
    </location>
</feature>
<feature type="coiled-coil region" evidence="6">
    <location>
        <begin position="391"/>
        <end position="432"/>
    </location>
</feature>
<gene>
    <name evidence="10" type="primary">ncor1_2</name>
    <name evidence="10" type="ORF">g.101540</name>
</gene>
<name>A0A1D1XWG5_9ARAE</name>
<dbReference type="GO" id="GO:0003677">
    <property type="term" value="F:DNA binding"/>
    <property type="evidence" value="ECO:0007669"/>
    <property type="project" value="UniProtKB-KW"/>
</dbReference>
<keyword evidence="6" id="KW-0175">Coiled coil</keyword>
<dbReference type="PROSITE" id="PS51294">
    <property type="entry name" value="HTH_MYB"/>
    <property type="match status" value="1"/>
</dbReference>
<dbReference type="EMBL" id="GDJX01021222">
    <property type="protein sequence ID" value="JAT46714.1"/>
    <property type="molecule type" value="Transcribed_RNA"/>
</dbReference>
<evidence type="ECO:0000259" key="9">
    <source>
        <dbReference type="PROSITE" id="PS51294"/>
    </source>
</evidence>
<keyword evidence="5" id="KW-0539">Nucleus</keyword>
<feature type="compositionally biased region" description="Basic and acidic residues" evidence="7">
    <location>
        <begin position="7"/>
        <end position="23"/>
    </location>
</feature>
<feature type="region of interest" description="Disordered" evidence="7">
    <location>
        <begin position="1440"/>
        <end position="1462"/>
    </location>
</feature>
<proteinExistence type="predicted"/>
<feature type="compositionally biased region" description="Polar residues" evidence="7">
    <location>
        <begin position="96"/>
        <end position="110"/>
    </location>
</feature>
<evidence type="ECO:0000256" key="7">
    <source>
        <dbReference type="SAM" id="MobiDB-lite"/>
    </source>
</evidence>
<dbReference type="Gene3D" id="1.20.58.1880">
    <property type="match status" value="1"/>
</dbReference>
<dbReference type="Gene3D" id="1.10.10.60">
    <property type="entry name" value="Homeodomain-like"/>
    <property type="match status" value="1"/>
</dbReference>
<evidence type="ECO:0000256" key="4">
    <source>
        <dbReference type="ARBA" id="ARBA00023125"/>
    </source>
</evidence>
<dbReference type="InterPro" id="IPR009057">
    <property type="entry name" value="Homeodomain-like_sf"/>
</dbReference>